<dbReference type="Proteomes" id="UP001459277">
    <property type="component" value="Unassembled WGS sequence"/>
</dbReference>
<evidence type="ECO:0000256" key="2">
    <source>
        <dbReference type="SAM" id="SignalP"/>
    </source>
</evidence>
<keyword evidence="2" id="KW-0732">Signal</keyword>
<dbReference type="AlphaFoldDB" id="A0AAW2CJ06"/>
<sequence>MSSSLMLLLIMSVLQIWVCCDYSCQAGAIRIFPGSHGSIDKKSKVELFHKYFSGRTFALNRTHDNGFEESKRKAGEDGIQRWTLIFLVYVHLLVISFTYQGLGVGRPRVGLGWVCAQFRTNPLDLGGREVDLPLTAGNYKLSRFWFGSARICFEVKPTNLNGGDLDRSRQNLVRSRQEFRQLLSKSGWISTDLVEIWPNLGGFVSGERSLVGSVGLSFSYEDTPTNQSDLISENENPPPTITDGRSGEFQFGSDNLSK</sequence>
<gene>
    <name evidence="3" type="ORF">SO802_017802</name>
</gene>
<protein>
    <submittedName>
        <fullName evidence="3">Uncharacterized protein</fullName>
    </submittedName>
</protein>
<feature type="signal peptide" evidence="2">
    <location>
        <begin position="1"/>
        <end position="20"/>
    </location>
</feature>
<name>A0AAW2CJ06_9ROSI</name>
<feature type="compositionally biased region" description="Polar residues" evidence="1">
    <location>
        <begin position="224"/>
        <end position="235"/>
    </location>
</feature>
<organism evidence="3 4">
    <name type="scientific">Lithocarpus litseifolius</name>
    <dbReference type="NCBI Taxonomy" id="425828"/>
    <lineage>
        <taxon>Eukaryota</taxon>
        <taxon>Viridiplantae</taxon>
        <taxon>Streptophyta</taxon>
        <taxon>Embryophyta</taxon>
        <taxon>Tracheophyta</taxon>
        <taxon>Spermatophyta</taxon>
        <taxon>Magnoliopsida</taxon>
        <taxon>eudicotyledons</taxon>
        <taxon>Gunneridae</taxon>
        <taxon>Pentapetalae</taxon>
        <taxon>rosids</taxon>
        <taxon>fabids</taxon>
        <taxon>Fagales</taxon>
        <taxon>Fagaceae</taxon>
        <taxon>Lithocarpus</taxon>
    </lineage>
</organism>
<proteinExistence type="predicted"/>
<accession>A0AAW2CJ06</accession>
<reference evidence="3 4" key="1">
    <citation type="submission" date="2024-01" db="EMBL/GenBank/DDBJ databases">
        <title>A telomere-to-telomere, gap-free genome of sweet tea (Lithocarpus litseifolius).</title>
        <authorList>
            <person name="Zhou J."/>
        </authorList>
    </citation>
    <scope>NUCLEOTIDE SEQUENCE [LARGE SCALE GENOMIC DNA]</scope>
    <source>
        <strain evidence="3">Zhou-2022a</strain>
        <tissue evidence="3">Leaf</tissue>
    </source>
</reference>
<evidence type="ECO:0000256" key="1">
    <source>
        <dbReference type="SAM" id="MobiDB-lite"/>
    </source>
</evidence>
<comment type="caution">
    <text evidence="3">The sequence shown here is derived from an EMBL/GenBank/DDBJ whole genome shotgun (WGS) entry which is preliminary data.</text>
</comment>
<dbReference type="PANTHER" id="PTHR37184">
    <property type="entry name" value="CLAVATA3/ESR (CLE)-RELATED PROTEIN 27"/>
    <property type="match status" value="1"/>
</dbReference>
<dbReference type="PANTHER" id="PTHR37184:SF2">
    <property type="entry name" value="CLAVATA3_ESR (CLE)-RELATED PROTEIN 43"/>
    <property type="match status" value="1"/>
</dbReference>
<evidence type="ECO:0000313" key="3">
    <source>
        <dbReference type="EMBL" id="KAK9998199.1"/>
    </source>
</evidence>
<dbReference type="EMBL" id="JAZDWU010000006">
    <property type="protein sequence ID" value="KAK9998199.1"/>
    <property type="molecule type" value="Genomic_DNA"/>
</dbReference>
<feature type="region of interest" description="Disordered" evidence="1">
    <location>
        <begin position="224"/>
        <end position="258"/>
    </location>
</feature>
<keyword evidence="4" id="KW-1185">Reference proteome</keyword>
<feature type="chain" id="PRO_5043576225" evidence="2">
    <location>
        <begin position="21"/>
        <end position="258"/>
    </location>
</feature>
<dbReference type="InterPro" id="IPR040274">
    <property type="entry name" value="CLE27/CLE43"/>
</dbReference>
<evidence type="ECO:0000313" key="4">
    <source>
        <dbReference type="Proteomes" id="UP001459277"/>
    </source>
</evidence>